<keyword evidence="3" id="KW-1185">Reference proteome</keyword>
<dbReference type="Pfam" id="PF11074">
    <property type="entry name" value="DUF2779"/>
    <property type="match status" value="1"/>
</dbReference>
<dbReference type="RefSeq" id="WP_307404314.1">
    <property type="nucleotide sequence ID" value="NZ_JAUSUR010000001.1"/>
</dbReference>
<protein>
    <recommendedName>
        <fullName evidence="1">DUF2779 domain-containing protein</fullName>
    </recommendedName>
</protein>
<evidence type="ECO:0000259" key="1">
    <source>
        <dbReference type="Pfam" id="PF11074"/>
    </source>
</evidence>
<evidence type="ECO:0000313" key="3">
    <source>
        <dbReference type="Proteomes" id="UP001230220"/>
    </source>
</evidence>
<organism evidence="2 3">
    <name type="scientific">Breznakia pachnodae</name>
    <dbReference type="NCBI Taxonomy" id="265178"/>
    <lineage>
        <taxon>Bacteria</taxon>
        <taxon>Bacillati</taxon>
        <taxon>Bacillota</taxon>
        <taxon>Erysipelotrichia</taxon>
        <taxon>Erysipelotrichales</taxon>
        <taxon>Erysipelotrichaceae</taxon>
        <taxon>Breznakia</taxon>
    </lineage>
</organism>
<dbReference type="EMBL" id="JAUSUR010000001">
    <property type="protein sequence ID" value="MDQ0359304.1"/>
    <property type="molecule type" value="Genomic_DNA"/>
</dbReference>
<gene>
    <name evidence="2" type="ORF">J2S15_000035</name>
</gene>
<dbReference type="InterPro" id="IPR021301">
    <property type="entry name" value="DUF2779"/>
</dbReference>
<sequence>MKHISDIKKFERCEKLLWWTKRAPQPFQAYVTFNENILELTLKRLGIDNYLKGQPNNTNDVFFDNEDKYDVFVSTRFEYEDLRVKIPIMVKKSDGYFLYYTYASCFPKESEAQTMADNEWVLNKLGIKVVGRKVSHLNANYCRKGELDLNELLQIDDFLYNDRNRPNNKISSLIKHRKRNLSPILKKMDETLQMEHIEKERTNICTRRNKCDYFDSCFGVKGDTSIYHLVSSSKKFDLYDQGIHTINQLDFSEIEGTRHQFAQYMAAKSGKLFFDKMAVEGFFKDIQYPISYLDFEWETFAFPPYDLMHPYDVLTFQYSLHIEDKDGNLRHEEFLGKNDCRETFIQHLIEHLPKEGSVMCYNVEGAEKLRLKQLAEQFPQYKEQLQQIWERMIDLAIPFSSGLIYDNRMAGMYSLKKLVSIFTDYSYDDLEISHGMEAVRSYINLENDADPAVIESLLKYCAMDTYAMYLVYHWILKQY</sequence>
<reference evidence="2 3" key="1">
    <citation type="submission" date="2023-07" db="EMBL/GenBank/DDBJ databases">
        <title>Genomic Encyclopedia of Type Strains, Phase IV (KMG-IV): sequencing the most valuable type-strain genomes for metagenomic binning, comparative biology and taxonomic classification.</title>
        <authorList>
            <person name="Goeker M."/>
        </authorList>
    </citation>
    <scope>NUCLEOTIDE SEQUENCE [LARGE SCALE GENOMIC DNA]</scope>
    <source>
        <strain evidence="2 3">DSM 16784</strain>
    </source>
</reference>
<accession>A0ABU0DXD8</accession>
<evidence type="ECO:0000313" key="2">
    <source>
        <dbReference type="EMBL" id="MDQ0359304.1"/>
    </source>
</evidence>
<dbReference type="Proteomes" id="UP001230220">
    <property type="component" value="Unassembled WGS sequence"/>
</dbReference>
<feature type="domain" description="DUF2779" evidence="1">
    <location>
        <begin position="292"/>
        <end position="414"/>
    </location>
</feature>
<proteinExistence type="predicted"/>
<comment type="caution">
    <text evidence="2">The sequence shown here is derived from an EMBL/GenBank/DDBJ whole genome shotgun (WGS) entry which is preliminary data.</text>
</comment>
<name>A0ABU0DXD8_9FIRM</name>